<reference evidence="1 2" key="1">
    <citation type="journal article" date="2016" name="Front. Microbiol.">
        <title>Comparative Genomics Analysis of Streptomyces Species Reveals Their Adaptation to the Marine Environment and Their Diversity at the Genomic Level.</title>
        <authorList>
            <person name="Tian X."/>
            <person name="Zhang Z."/>
            <person name="Yang T."/>
            <person name="Chen M."/>
            <person name="Li J."/>
            <person name="Chen F."/>
            <person name="Yang J."/>
            <person name="Li W."/>
            <person name="Zhang B."/>
            <person name="Zhang Z."/>
            <person name="Wu J."/>
            <person name="Zhang C."/>
            <person name="Long L."/>
            <person name="Xiao J."/>
        </authorList>
    </citation>
    <scope>NUCLEOTIDE SEQUENCE [LARGE SCALE GENOMIC DNA]</scope>
    <source>
        <strain evidence="1 2">SCSIO M10379</strain>
    </source>
</reference>
<dbReference type="EMBL" id="LJGV01000022">
    <property type="protein sequence ID" value="OEU98352.1"/>
    <property type="molecule type" value="Genomic_DNA"/>
</dbReference>
<name>A0A1E7K349_9ACTN</name>
<accession>A0A1E7K349</accession>
<comment type="caution">
    <text evidence="1">The sequence shown here is derived from an EMBL/GenBank/DDBJ whole genome shotgun (WGS) entry which is preliminary data.</text>
</comment>
<evidence type="ECO:0000313" key="1">
    <source>
        <dbReference type="EMBL" id="OEU98352.1"/>
    </source>
</evidence>
<protein>
    <submittedName>
        <fullName evidence="1">Uncharacterized protein</fullName>
    </submittedName>
</protein>
<dbReference type="RefSeq" id="WP_019358314.1">
    <property type="nucleotide sequence ID" value="NZ_LJGV01000022.1"/>
</dbReference>
<proteinExistence type="predicted"/>
<dbReference type="Proteomes" id="UP000175829">
    <property type="component" value="Unassembled WGS sequence"/>
</dbReference>
<evidence type="ECO:0000313" key="2">
    <source>
        <dbReference type="Proteomes" id="UP000175829"/>
    </source>
</evidence>
<dbReference type="AlphaFoldDB" id="A0A1E7K349"/>
<gene>
    <name evidence="1" type="ORF">AN217_11625</name>
</gene>
<organism evidence="1 2">
    <name type="scientific">Streptomyces qinglanensis</name>
    <dbReference type="NCBI Taxonomy" id="943816"/>
    <lineage>
        <taxon>Bacteria</taxon>
        <taxon>Bacillati</taxon>
        <taxon>Actinomycetota</taxon>
        <taxon>Actinomycetes</taxon>
        <taxon>Kitasatosporales</taxon>
        <taxon>Streptomycetaceae</taxon>
        <taxon>Streptomyces</taxon>
    </lineage>
</organism>
<sequence>MSAFVVVHPPASGGGRRVSVHGETLGTAYGLTDLIEFLARAGLDIATVDLYDESVIEWQGGNHLVWGRAAE</sequence>
<dbReference type="PATRIC" id="fig|943816.4.peg.1742"/>